<dbReference type="EMBL" id="JARJLM010000084">
    <property type="protein sequence ID" value="MDF3832274.1"/>
    <property type="molecule type" value="Genomic_DNA"/>
</dbReference>
<organism evidence="1 2">
    <name type="scientific">Cupriavidus basilensis</name>
    <dbReference type="NCBI Taxonomy" id="68895"/>
    <lineage>
        <taxon>Bacteria</taxon>
        <taxon>Pseudomonadati</taxon>
        <taxon>Pseudomonadota</taxon>
        <taxon>Betaproteobacteria</taxon>
        <taxon>Burkholderiales</taxon>
        <taxon>Burkholderiaceae</taxon>
        <taxon>Cupriavidus</taxon>
    </lineage>
</organism>
<gene>
    <name evidence="1" type="ORF">P3W85_04820</name>
</gene>
<comment type="caution">
    <text evidence="1">The sequence shown here is derived from an EMBL/GenBank/DDBJ whole genome shotgun (WGS) entry which is preliminary data.</text>
</comment>
<keyword evidence="2" id="KW-1185">Reference proteome</keyword>
<protein>
    <submittedName>
        <fullName evidence="1">Uncharacterized protein</fullName>
    </submittedName>
</protein>
<accession>A0ABT6AI45</accession>
<sequence>MLARLPIALLVLRRVASDYTGDLRLIDAHERQLNFGAYLFLRANWCHDWNRR</sequence>
<evidence type="ECO:0000313" key="1">
    <source>
        <dbReference type="EMBL" id="MDF3832274.1"/>
    </source>
</evidence>
<dbReference type="Proteomes" id="UP001216674">
    <property type="component" value="Unassembled WGS sequence"/>
</dbReference>
<name>A0ABT6AI45_9BURK</name>
<evidence type="ECO:0000313" key="2">
    <source>
        <dbReference type="Proteomes" id="UP001216674"/>
    </source>
</evidence>
<reference evidence="1 2" key="1">
    <citation type="submission" date="2023-03" db="EMBL/GenBank/DDBJ databases">
        <title>Draft assemblies of triclosan tolerant bacteria isolated from returned activated sludge.</title>
        <authorList>
            <person name="Van Hamelsveld S."/>
        </authorList>
    </citation>
    <scope>NUCLEOTIDE SEQUENCE [LARGE SCALE GENOMIC DNA]</scope>
    <source>
        <strain evidence="1 2">GW210010_S58</strain>
    </source>
</reference>
<dbReference type="RefSeq" id="WP_276263923.1">
    <property type="nucleotide sequence ID" value="NZ_JARJLM010000084.1"/>
</dbReference>
<proteinExistence type="predicted"/>